<dbReference type="Proteomes" id="UP000311469">
    <property type="component" value="Plasmid pSF1"/>
</dbReference>
<evidence type="ECO:0000313" key="2">
    <source>
        <dbReference type="EMBL" id="QDC40331.1"/>
    </source>
</evidence>
<protein>
    <submittedName>
        <fullName evidence="2">Uncharacterized protein</fullName>
    </submittedName>
</protein>
<organism evidence="2 3">
    <name type="scientific">Sphingobium fuliginis ATCC 27551</name>
    <dbReference type="NCBI Taxonomy" id="1208342"/>
    <lineage>
        <taxon>Bacteria</taxon>
        <taxon>Pseudomonadati</taxon>
        <taxon>Pseudomonadota</taxon>
        <taxon>Alphaproteobacteria</taxon>
        <taxon>Sphingomonadales</taxon>
        <taxon>Sphingomonadaceae</taxon>
        <taxon>Sphingobium</taxon>
    </lineage>
</organism>
<evidence type="ECO:0000256" key="1">
    <source>
        <dbReference type="SAM" id="SignalP"/>
    </source>
</evidence>
<feature type="chain" id="PRO_5022935543" evidence="1">
    <location>
        <begin position="21"/>
        <end position="127"/>
    </location>
</feature>
<feature type="signal peptide" evidence="1">
    <location>
        <begin position="1"/>
        <end position="20"/>
    </location>
</feature>
<geneLocation type="plasmid" evidence="3">
    <name>psf1</name>
</geneLocation>
<name>A0A5B8CNV8_SPHSA</name>
<dbReference type="EMBL" id="CP041018">
    <property type="protein sequence ID" value="QDC40331.1"/>
    <property type="molecule type" value="Genomic_DNA"/>
</dbReference>
<gene>
    <name evidence="2" type="ORF">FIL70_24735</name>
</gene>
<dbReference type="KEGG" id="sufl:FIL70_24735"/>
<dbReference type="RefSeq" id="WP_140043544.1">
    <property type="nucleotide sequence ID" value="NZ_CP041018.1"/>
</dbReference>
<keyword evidence="1" id="KW-0732">Signal</keyword>
<proteinExistence type="predicted"/>
<evidence type="ECO:0000313" key="3">
    <source>
        <dbReference type="Proteomes" id="UP000311469"/>
    </source>
</evidence>
<reference evidence="2 3" key="1">
    <citation type="submission" date="2019-06" db="EMBL/GenBank/DDBJ databases">
        <title>Genome organization and adaptive potential of archetypical organophosphate degarding Sphingobium fuliginis ATCC 27551.</title>
        <authorList>
            <person name="Sarwar A."/>
            <person name="Parthasarathy S."/>
            <person name="Singh C."/>
            <person name="Siddavattam D."/>
        </authorList>
    </citation>
    <scope>NUCLEOTIDE SEQUENCE [LARGE SCALE GENOMIC DNA]</scope>
    <source>
        <strain evidence="2 3">ATCC 27551</strain>
        <plasmid evidence="3">psf1</plasmid>
    </source>
</reference>
<dbReference type="AlphaFoldDB" id="A0A5B8CNV8"/>
<accession>A0A5B8CNV8</accession>
<keyword evidence="2" id="KW-0614">Plasmid</keyword>
<sequence>MCKPLLALVALLLIPSELEAKDEAKPSLQFTVLEDDYQWNNDIEKARTTLAREIPPGTSFWSALDVLEEAGAHCTGDRQDPEIARCVYSDWMMVHDYYRANFYWAAVVHLDDGKVGSLTLDRTVEEK</sequence>